<name>A0A816SE05_BRANA</name>
<dbReference type="EMBL" id="HG994360">
    <property type="protein sequence ID" value="CAF2083982.1"/>
    <property type="molecule type" value="Genomic_DNA"/>
</dbReference>
<proteinExistence type="predicted"/>
<reference evidence="2" key="1">
    <citation type="submission" date="2021-01" db="EMBL/GenBank/DDBJ databases">
        <authorList>
            <consortium name="Genoscope - CEA"/>
            <person name="William W."/>
        </authorList>
    </citation>
    <scope>NUCLEOTIDE SEQUENCE</scope>
</reference>
<evidence type="ECO:0000256" key="1">
    <source>
        <dbReference type="SAM" id="MobiDB-lite"/>
    </source>
</evidence>
<organism evidence="2">
    <name type="scientific">Brassica napus</name>
    <name type="common">Rape</name>
    <dbReference type="NCBI Taxonomy" id="3708"/>
    <lineage>
        <taxon>Eukaryota</taxon>
        <taxon>Viridiplantae</taxon>
        <taxon>Streptophyta</taxon>
        <taxon>Embryophyta</taxon>
        <taxon>Tracheophyta</taxon>
        <taxon>Spermatophyta</taxon>
        <taxon>Magnoliopsida</taxon>
        <taxon>eudicotyledons</taxon>
        <taxon>Gunneridae</taxon>
        <taxon>Pentapetalae</taxon>
        <taxon>rosids</taxon>
        <taxon>malvids</taxon>
        <taxon>Brassicales</taxon>
        <taxon>Brassicaceae</taxon>
        <taxon>Brassiceae</taxon>
        <taxon>Brassica</taxon>
    </lineage>
</organism>
<gene>
    <name evidence="2" type="ORF">DARMORV10_A06P14410.1</name>
</gene>
<feature type="region of interest" description="Disordered" evidence="1">
    <location>
        <begin position="1"/>
        <end position="38"/>
    </location>
</feature>
<protein>
    <submittedName>
        <fullName evidence="2">(rape) hypothetical protein</fullName>
    </submittedName>
</protein>
<dbReference type="AlphaFoldDB" id="A0A816SE05"/>
<accession>A0A816SE05</accession>
<evidence type="ECO:0000313" key="2">
    <source>
        <dbReference type="EMBL" id="CAF2083982.1"/>
    </source>
</evidence>
<feature type="compositionally biased region" description="Pro residues" evidence="1">
    <location>
        <begin position="22"/>
        <end position="37"/>
    </location>
</feature>
<sequence>MDINKMAATKRNSAPEDHVLTPSPPPPCKPPSPPPPFYEQKRQLQLLRLSSTFSTLSMACATLLQSTFT</sequence>
<dbReference type="Proteomes" id="UP001295469">
    <property type="component" value="Chromosome A06"/>
</dbReference>